<dbReference type="RefSeq" id="XP_003560061.2">
    <property type="nucleotide sequence ID" value="XM_003560013.4"/>
</dbReference>
<keyword evidence="6 8" id="KW-0406">Ion transport</keyword>
<organism evidence="10">
    <name type="scientific">Brachypodium distachyon</name>
    <name type="common">Purple false brome</name>
    <name type="synonym">Trachynia distachya</name>
    <dbReference type="NCBI Taxonomy" id="15368"/>
    <lineage>
        <taxon>Eukaryota</taxon>
        <taxon>Viridiplantae</taxon>
        <taxon>Streptophyta</taxon>
        <taxon>Embryophyta</taxon>
        <taxon>Tracheophyta</taxon>
        <taxon>Spermatophyta</taxon>
        <taxon>Magnoliopsida</taxon>
        <taxon>Liliopsida</taxon>
        <taxon>Poales</taxon>
        <taxon>Poaceae</taxon>
        <taxon>BOP clade</taxon>
        <taxon>Pooideae</taxon>
        <taxon>Stipodae</taxon>
        <taxon>Brachypodieae</taxon>
        <taxon>Brachypodium</taxon>
    </lineage>
</organism>
<dbReference type="Gramene" id="KQK15651">
    <property type="protein sequence ID" value="KQK15651"/>
    <property type="gene ID" value="BRADI_1g24180v3"/>
</dbReference>
<proteinExistence type="inferred from homology"/>
<evidence type="ECO:0000313" key="12">
    <source>
        <dbReference type="Proteomes" id="UP000008810"/>
    </source>
</evidence>
<feature type="transmembrane region" description="Helical" evidence="8">
    <location>
        <begin position="60"/>
        <end position="80"/>
    </location>
</feature>
<reference evidence="10" key="2">
    <citation type="submission" date="2017-06" db="EMBL/GenBank/DDBJ databases">
        <title>WGS assembly of Brachypodium distachyon.</title>
        <authorList>
            <consortium name="The International Brachypodium Initiative"/>
            <person name="Lucas S."/>
            <person name="Harmon-Smith M."/>
            <person name="Lail K."/>
            <person name="Tice H."/>
            <person name="Grimwood J."/>
            <person name="Bruce D."/>
            <person name="Barry K."/>
            <person name="Shu S."/>
            <person name="Lindquist E."/>
            <person name="Wang M."/>
            <person name="Pitluck S."/>
            <person name="Vogel J.P."/>
            <person name="Garvin D.F."/>
            <person name="Mockler T.C."/>
            <person name="Schmutz J."/>
            <person name="Rokhsar D."/>
            <person name="Bevan M.W."/>
        </authorList>
    </citation>
    <scope>NUCLEOTIDE SEQUENCE</scope>
    <source>
        <strain evidence="10">Bd21</strain>
    </source>
</reference>
<keyword evidence="4 8" id="KW-1133">Transmembrane helix</keyword>
<sequence>MAMPMPMPPPPPMWPMEPPAAGMPGMDMDMGMAMHATFFWGHRAQVLFNGWPGAGPRAGSGMYVLCLFVVLALAALVEALSAASKGLARRRPGATGATTFLISAVVVHAAKMALAYMVMLAVMSFNVGVLLAAVAGHALGFLLARTWALRRGSGGGATGVDDDAPRNGAAHAPSDSEAAEPKP</sequence>
<keyword evidence="3 8" id="KW-0187">Copper transport</keyword>
<dbReference type="EMBL" id="CM000880">
    <property type="protein sequence ID" value="KQK15651.1"/>
    <property type="molecule type" value="Genomic_DNA"/>
</dbReference>
<evidence type="ECO:0000256" key="5">
    <source>
        <dbReference type="ARBA" id="ARBA00023008"/>
    </source>
</evidence>
<dbReference type="GO" id="GO:0005886">
    <property type="term" value="C:plasma membrane"/>
    <property type="evidence" value="ECO:0000318"/>
    <property type="project" value="GO_Central"/>
</dbReference>
<dbReference type="PANTHER" id="PTHR12483">
    <property type="entry name" value="SOLUTE CARRIER FAMILY 31 COPPER TRANSPORTERS"/>
    <property type="match status" value="1"/>
</dbReference>
<evidence type="ECO:0000256" key="3">
    <source>
        <dbReference type="ARBA" id="ARBA00022796"/>
    </source>
</evidence>
<accession>I1GT99</accession>
<keyword evidence="8" id="KW-0813">Transport</keyword>
<gene>
    <name evidence="11" type="primary">LOC100826601</name>
    <name evidence="10" type="ORF">BRADI_1g24180v3</name>
</gene>
<evidence type="ECO:0000256" key="1">
    <source>
        <dbReference type="ARBA" id="ARBA00006921"/>
    </source>
</evidence>
<dbReference type="GO" id="GO:0005375">
    <property type="term" value="F:copper ion transmembrane transporter activity"/>
    <property type="evidence" value="ECO:0000318"/>
    <property type="project" value="GO_Central"/>
</dbReference>
<dbReference type="Proteomes" id="UP000008810">
    <property type="component" value="Chromosome 1"/>
</dbReference>
<dbReference type="OMA" id="DDHTHGM"/>
<evidence type="ECO:0000256" key="2">
    <source>
        <dbReference type="ARBA" id="ARBA00022692"/>
    </source>
</evidence>
<evidence type="ECO:0000256" key="7">
    <source>
        <dbReference type="ARBA" id="ARBA00023136"/>
    </source>
</evidence>
<dbReference type="GeneID" id="100826601"/>
<evidence type="ECO:0000313" key="10">
    <source>
        <dbReference type="EMBL" id="KQK15651.1"/>
    </source>
</evidence>
<keyword evidence="7 8" id="KW-0472">Membrane</keyword>
<comment type="subcellular location">
    <subcellularLocation>
        <location evidence="8">Membrane</location>
        <topology evidence="8">Multi-pass membrane protein</topology>
    </subcellularLocation>
</comment>
<dbReference type="EnsemblPlants" id="KQK15651">
    <property type="protein sequence ID" value="KQK15651"/>
    <property type="gene ID" value="BRADI_1g24180v3"/>
</dbReference>
<feature type="region of interest" description="Disordered" evidence="9">
    <location>
        <begin position="154"/>
        <end position="183"/>
    </location>
</feature>
<dbReference type="InterPro" id="IPR007274">
    <property type="entry name" value="Cop_transporter"/>
</dbReference>
<reference evidence="10 11" key="1">
    <citation type="journal article" date="2010" name="Nature">
        <title>Genome sequencing and analysis of the model grass Brachypodium distachyon.</title>
        <authorList>
            <consortium name="International Brachypodium Initiative"/>
        </authorList>
    </citation>
    <scope>NUCLEOTIDE SEQUENCE [LARGE SCALE GENOMIC DNA]</scope>
    <source>
        <strain evidence="10">Bd21</strain>
        <strain evidence="11">cv. Bd21</strain>
    </source>
</reference>
<comment type="similarity">
    <text evidence="1 8">Belongs to the copper transporter (Ctr) (TC 1.A.56) family. SLC31A subfamily.</text>
</comment>
<evidence type="ECO:0000256" key="4">
    <source>
        <dbReference type="ARBA" id="ARBA00022989"/>
    </source>
</evidence>
<keyword evidence="2 8" id="KW-0812">Transmembrane</keyword>
<keyword evidence="5 8" id="KW-0186">Copper</keyword>
<dbReference type="Pfam" id="PF04145">
    <property type="entry name" value="Ctr"/>
    <property type="match status" value="1"/>
</dbReference>
<evidence type="ECO:0000256" key="9">
    <source>
        <dbReference type="SAM" id="MobiDB-lite"/>
    </source>
</evidence>
<dbReference type="HOGENOM" id="CLU_079690_1_0_1"/>
<protein>
    <recommendedName>
        <fullName evidence="8">Copper transport protein</fullName>
    </recommendedName>
</protein>
<reference evidence="11" key="3">
    <citation type="submission" date="2018-08" db="UniProtKB">
        <authorList>
            <consortium name="EnsemblPlants"/>
        </authorList>
    </citation>
    <scope>IDENTIFICATION</scope>
    <source>
        <strain evidence="11">cv. Bd21</strain>
    </source>
</reference>
<feature type="transmembrane region" description="Helical" evidence="8">
    <location>
        <begin position="116"/>
        <end position="143"/>
    </location>
</feature>
<evidence type="ECO:0000256" key="8">
    <source>
        <dbReference type="RuleBase" id="RU367022"/>
    </source>
</evidence>
<keyword evidence="12" id="KW-1185">Reference proteome</keyword>
<dbReference type="KEGG" id="bdi:100826601"/>
<evidence type="ECO:0000313" key="11">
    <source>
        <dbReference type="EnsemblPlants" id="KQK15651"/>
    </source>
</evidence>
<name>I1GT99_BRADI</name>
<dbReference type="PANTHER" id="PTHR12483:SF122">
    <property type="entry name" value="COPPER TRANSPORT PROTEIN"/>
    <property type="match status" value="1"/>
</dbReference>
<dbReference type="AlphaFoldDB" id="I1GT99"/>
<evidence type="ECO:0000256" key="6">
    <source>
        <dbReference type="ARBA" id="ARBA00023065"/>
    </source>
</evidence>
<dbReference type="eggNOG" id="KOG3386">
    <property type="taxonomic scope" value="Eukaryota"/>
</dbReference>